<evidence type="ECO:0000256" key="1">
    <source>
        <dbReference type="ARBA" id="ARBA00023015"/>
    </source>
</evidence>
<dbReference type="AlphaFoldDB" id="A0A1Y5ZXK1"/>
<dbReference type="RefSeq" id="WP_088028742.1">
    <property type="nucleotide sequence ID" value="NZ_FWZD01000053.1"/>
</dbReference>
<dbReference type="EMBL" id="FWZD01000053">
    <property type="protein sequence ID" value="SME14321.1"/>
    <property type="molecule type" value="Genomic_DNA"/>
</dbReference>
<dbReference type="SUPFAM" id="SSF46785">
    <property type="entry name" value="Winged helix' DNA-binding domain"/>
    <property type="match status" value="1"/>
</dbReference>
<accession>A0A1Y5ZXK1</accession>
<dbReference type="InterPro" id="IPR036388">
    <property type="entry name" value="WH-like_DNA-bd_sf"/>
</dbReference>
<dbReference type="SUPFAM" id="SSF55781">
    <property type="entry name" value="GAF domain-like"/>
    <property type="match status" value="1"/>
</dbReference>
<organism evidence="4 5">
    <name type="scientific">Bacillus mobilis</name>
    <dbReference type="NCBI Taxonomy" id="2026190"/>
    <lineage>
        <taxon>Bacteria</taxon>
        <taxon>Bacillati</taxon>
        <taxon>Bacillota</taxon>
        <taxon>Bacilli</taxon>
        <taxon>Bacillales</taxon>
        <taxon>Bacillaceae</taxon>
        <taxon>Bacillus</taxon>
        <taxon>Bacillus cereus group</taxon>
    </lineage>
</organism>
<dbReference type="InterPro" id="IPR005471">
    <property type="entry name" value="Tscrpt_reg_IclR_N"/>
</dbReference>
<dbReference type="GO" id="GO:0045892">
    <property type="term" value="P:negative regulation of DNA-templated transcription"/>
    <property type="evidence" value="ECO:0007669"/>
    <property type="project" value="TreeGrafter"/>
</dbReference>
<evidence type="ECO:0000256" key="2">
    <source>
        <dbReference type="ARBA" id="ARBA00023125"/>
    </source>
</evidence>
<sequence>MTKEKQPYGTVLIKASKILDFLSESKKPQPLNVIAQETGMTSSTTLKILETLVIIGYAKKYPETKRFGLGTALIYYANQYLANLDITKITFPYLKKLQSSLDETVHLGILEEDKIFYINKLEPERPIIRMSSRIGMSIPLYCSAMGKAVLAEFSQQDLESYLTRVELNPVNENTIVDPHVLKETLKKIEQIGFAIDDAEYEEEVYCIGVSLTLNGQTYGAFSVSMPKYRVTEDLKKKMIQLILETKQSILKELEQLHAFI</sequence>
<dbReference type="InterPro" id="IPR029016">
    <property type="entry name" value="GAF-like_dom_sf"/>
</dbReference>
<dbReference type="InterPro" id="IPR050707">
    <property type="entry name" value="HTH_MetabolicPath_Reg"/>
</dbReference>
<accession>A0A6B3KSK7</accession>
<proteinExistence type="predicted"/>
<evidence type="ECO:0000313" key="4">
    <source>
        <dbReference type="EMBL" id="SME14321.1"/>
    </source>
</evidence>
<dbReference type="SMART" id="SM00346">
    <property type="entry name" value="HTH_ICLR"/>
    <property type="match status" value="1"/>
</dbReference>
<keyword evidence="1" id="KW-0805">Transcription regulation</keyword>
<dbReference type="Proteomes" id="UP000194439">
    <property type="component" value="Unassembled WGS sequence"/>
</dbReference>
<dbReference type="InterPro" id="IPR036390">
    <property type="entry name" value="WH_DNA-bd_sf"/>
</dbReference>
<dbReference type="PROSITE" id="PS51077">
    <property type="entry name" value="HTH_ICLR"/>
    <property type="match status" value="1"/>
</dbReference>
<dbReference type="Pfam" id="PF09339">
    <property type="entry name" value="HTH_IclR"/>
    <property type="match status" value="1"/>
</dbReference>
<dbReference type="GO" id="GO:0003700">
    <property type="term" value="F:DNA-binding transcription factor activity"/>
    <property type="evidence" value="ECO:0007669"/>
    <property type="project" value="TreeGrafter"/>
</dbReference>
<dbReference type="InterPro" id="IPR014757">
    <property type="entry name" value="Tscrpt_reg_IclR_C"/>
</dbReference>
<name>A0A1Y5ZXK1_9BACI</name>
<dbReference type="Gene3D" id="1.10.10.10">
    <property type="entry name" value="Winged helix-like DNA-binding domain superfamily/Winged helix DNA-binding domain"/>
    <property type="match status" value="1"/>
</dbReference>
<dbReference type="PANTHER" id="PTHR30136">
    <property type="entry name" value="HELIX-TURN-HELIX TRANSCRIPTIONAL REGULATOR, ICLR FAMILY"/>
    <property type="match status" value="1"/>
</dbReference>
<reference evidence="5" key="1">
    <citation type="submission" date="2017-04" db="EMBL/GenBank/DDBJ databases">
        <authorList>
            <person name="Criscuolo A."/>
        </authorList>
    </citation>
    <scope>NUCLEOTIDE SEQUENCE [LARGE SCALE GENOMIC DNA]</scope>
</reference>
<dbReference type="Pfam" id="PF01614">
    <property type="entry name" value="IclR_C"/>
    <property type="match status" value="1"/>
</dbReference>
<keyword evidence="2" id="KW-0238">DNA-binding</keyword>
<gene>
    <name evidence="4" type="primary">yiaJ</name>
    <name evidence="4" type="ORF">BACERE00185_03037</name>
</gene>
<protein>
    <submittedName>
        <fullName evidence="4">HTH-type transcriptional regulator YiaJ</fullName>
    </submittedName>
</protein>
<keyword evidence="3" id="KW-0804">Transcription</keyword>
<dbReference type="PROSITE" id="PS51078">
    <property type="entry name" value="ICLR_ED"/>
    <property type="match status" value="1"/>
</dbReference>
<evidence type="ECO:0000313" key="5">
    <source>
        <dbReference type="Proteomes" id="UP000194439"/>
    </source>
</evidence>
<dbReference type="PANTHER" id="PTHR30136:SF19">
    <property type="entry name" value="DNA-BINDING TRANSCRIPTIONAL REPRESSOR YIAJ"/>
    <property type="match status" value="1"/>
</dbReference>
<dbReference type="GO" id="GO:0003677">
    <property type="term" value="F:DNA binding"/>
    <property type="evidence" value="ECO:0007669"/>
    <property type="project" value="UniProtKB-KW"/>
</dbReference>
<evidence type="ECO:0000256" key="3">
    <source>
        <dbReference type="ARBA" id="ARBA00023163"/>
    </source>
</evidence>
<dbReference type="Gene3D" id="3.30.450.40">
    <property type="match status" value="1"/>
</dbReference>